<evidence type="ECO:0000256" key="5">
    <source>
        <dbReference type="ARBA" id="ARBA00022660"/>
    </source>
</evidence>
<evidence type="ECO:0000256" key="7">
    <source>
        <dbReference type="ARBA" id="ARBA00022723"/>
    </source>
</evidence>
<keyword evidence="24" id="KW-1185">Reference proteome</keyword>
<name>A0A4R4EHN3_9BACL</name>
<evidence type="ECO:0000256" key="8">
    <source>
        <dbReference type="ARBA" id="ARBA00022967"/>
    </source>
</evidence>
<evidence type="ECO:0000256" key="18">
    <source>
        <dbReference type="RuleBase" id="RU004024"/>
    </source>
</evidence>
<evidence type="ECO:0000256" key="14">
    <source>
        <dbReference type="ARBA" id="ARBA00024688"/>
    </source>
</evidence>
<keyword evidence="10 19" id="KW-1133">Transmembrane helix</keyword>
<dbReference type="PROSITE" id="PS51007">
    <property type="entry name" value="CYTC"/>
    <property type="match status" value="1"/>
</dbReference>
<dbReference type="Pfam" id="PF00034">
    <property type="entry name" value="Cytochrom_C"/>
    <property type="match status" value="1"/>
</dbReference>
<evidence type="ECO:0000256" key="15">
    <source>
        <dbReference type="ARBA" id="ARBA00047816"/>
    </source>
</evidence>
<dbReference type="GO" id="GO:0005507">
    <property type="term" value="F:copper ion binding"/>
    <property type="evidence" value="ECO:0007669"/>
    <property type="project" value="InterPro"/>
</dbReference>
<dbReference type="InterPro" id="IPR036909">
    <property type="entry name" value="Cyt_c-like_dom_sf"/>
</dbReference>
<dbReference type="InterPro" id="IPR011759">
    <property type="entry name" value="Cyt_c_oxidase_su2_TM_dom"/>
</dbReference>
<sequence length="337" mass="37597">MKRLKTMWRVAPLIAIMSLLLSGCGSPQLSALMPRGSVASEQLFLIELSIGIMGLVIVVVAALYFIAIIRFRKRKGQTGYPKQVEGSHKLEIIWTVIPIILLIILAVPTVYYTFLHSSDLRKDPNAVQVKVTAHQYWWEFEYPELGIHTAQDLVIPQGKKVALEIESVDVTHSFWVPSLGGKLDANRGLVNTYYLETDEIDTFLGKCTELCGASHSLMDFKVISKSTADFDAWVDGMKKPVTVAADAQKGKDLFDANCLSCHAVDVNTGSFGPNLNNIANRTKVAGILEHTDENLKEWIKDPNELKVGNKMPAFKDMLQDNEIDEIVKYLNSLNNFK</sequence>
<evidence type="ECO:0000313" key="23">
    <source>
        <dbReference type="EMBL" id="TCZ77801.1"/>
    </source>
</evidence>
<protein>
    <recommendedName>
        <fullName evidence="18">Cytochrome c oxidase subunit 2</fullName>
        <ecNumber evidence="18">7.1.1.9</ecNumber>
    </recommendedName>
</protein>
<keyword evidence="11 16" id="KW-0408">Iron</keyword>
<evidence type="ECO:0000256" key="10">
    <source>
        <dbReference type="ARBA" id="ARBA00022989"/>
    </source>
</evidence>
<keyword evidence="3 17" id="KW-0813">Transport</keyword>
<keyword evidence="9 17" id="KW-0249">Electron transport</keyword>
<feature type="domain" description="Cytochrome c" evidence="22">
    <location>
        <begin position="245"/>
        <end position="334"/>
    </location>
</feature>
<keyword evidence="4 16" id="KW-0349">Heme</keyword>
<keyword evidence="13 19" id="KW-0472">Membrane</keyword>
<dbReference type="CDD" id="cd04213">
    <property type="entry name" value="CuRO_CcO_Caa3_II"/>
    <property type="match status" value="1"/>
</dbReference>
<evidence type="ECO:0000256" key="16">
    <source>
        <dbReference type="PROSITE-ProRule" id="PRU00433"/>
    </source>
</evidence>
<evidence type="ECO:0000313" key="24">
    <source>
        <dbReference type="Proteomes" id="UP000295418"/>
    </source>
</evidence>
<evidence type="ECO:0000256" key="9">
    <source>
        <dbReference type="ARBA" id="ARBA00022982"/>
    </source>
</evidence>
<evidence type="ECO:0000256" key="12">
    <source>
        <dbReference type="ARBA" id="ARBA00023008"/>
    </source>
</evidence>
<dbReference type="InterPro" id="IPR002429">
    <property type="entry name" value="CcO_II-like_C"/>
</dbReference>
<keyword evidence="12 18" id="KW-0186">Copper</keyword>
<dbReference type="EMBL" id="SKFG01000008">
    <property type="protein sequence ID" value="TCZ77801.1"/>
    <property type="molecule type" value="Genomic_DNA"/>
</dbReference>
<dbReference type="GO" id="GO:0005886">
    <property type="term" value="C:plasma membrane"/>
    <property type="evidence" value="ECO:0007669"/>
    <property type="project" value="UniProtKB-SubCell"/>
</dbReference>
<keyword evidence="8" id="KW-1278">Translocase</keyword>
<feature type="domain" description="Cytochrome oxidase subunit II copper A binding" evidence="20">
    <location>
        <begin position="124"/>
        <end position="236"/>
    </location>
</feature>
<feature type="domain" description="Cytochrome oxidase subunit II transmembrane region profile" evidence="21">
    <location>
        <begin position="23"/>
        <end position="120"/>
    </location>
</feature>
<evidence type="ECO:0000256" key="13">
    <source>
        <dbReference type="ARBA" id="ARBA00023136"/>
    </source>
</evidence>
<dbReference type="Gene3D" id="2.60.40.420">
    <property type="entry name" value="Cupredoxins - blue copper proteins"/>
    <property type="match status" value="1"/>
</dbReference>
<dbReference type="Proteomes" id="UP000295418">
    <property type="component" value="Unassembled WGS sequence"/>
</dbReference>
<dbReference type="InterPro" id="IPR045187">
    <property type="entry name" value="CcO_II"/>
</dbReference>
<dbReference type="GO" id="GO:0016491">
    <property type="term" value="F:oxidoreductase activity"/>
    <property type="evidence" value="ECO:0007669"/>
    <property type="project" value="UniProtKB-KW"/>
</dbReference>
<reference evidence="23 24" key="1">
    <citation type="submission" date="2019-03" db="EMBL/GenBank/DDBJ databases">
        <authorList>
            <person name="Kim M.K.M."/>
        </authorList>
    </citation>
    <scope>NUCLEOTIDE SEQUENCE [LARGE SCALE GENOMIC DNA]</scope>
    <source>
        <strain evidence="23 24">18JY21-1</strain>
    </source>
</reference>
<evidence type="ECO:0000256" key="2">
    <source>
        <dbReference type="ARBA" id="ARBA00007866"/>
    </source>
</evidence>
<dbReference type="PRINTS" id="PR01166">
    <property type="entry name" value="CYCOXIDASEII"/>
</dbReference>
<dbReference type="Gene3D" id="1.10.287.90">
    <property type="match status" value="1"/>
</dbReference>
<dbReference type="SUPFAM" id="SSF49503">
    <property type="entry name" value="Cupredoxins"/>
    <property type="match status" value="1"/>
</dbReference>
<dbReference type="PROSITE" id="PS51257">
    <property type="entry name" value="PROKAR_LIPOPROTEIN"/>
    <property type="match status" value="1"/>
</dbReference>
<evidence type="ECO:0000256" key="17">
    <source>
        <dbReference type="RuleBase" id="RU000456"/>
    </source>
</evidence>
<accession>A0A4R4EHN3</accession>
<keyword evidence="23" id="KW-0560">Oxidoreductase</keyword>
<comment type="similarity">
    <text evidence="2 17">Belongs to the cytochrome c oxidase subunit 2 family.</text>
</comment>
<dbReference type="NCBIfam" id="TIGR02866">
    <property type="entry name" value="CoxB"/>
    <property type="match status" value="1"/>
</dbReference>
<dbReference type="PROSITE" id="PS00078">
    <property type="entry name" value="COX2"/>
    <property type="match status" value="1"/>
</dbReference>
<dbReference type="RefSeq" id="WP_132417884.1">
    <property type="nucleotide sequence ID" value="NZ_SKFG01000008.1"/>
</dbReference>
<dbReference type="InterPro" id="IPR008972">
    <property type="entry name" value="Cupredoxin"/>
</dbReference>
<dbReference type="Pfam" id="PF02790">
    <property type="entry name" value="COX2_TM"/>
    <property type="match status" value="1"/>
</dbReference>
<evidence type="ECO:0000256" key="19">
    <source>
        <dbReference type="SAM" id="Phobius"/>
    </source>
</evidence>
<comment type="subcellular location">
    <subcellularLocation>
        <location evidence="17">Cell membrane</location>
        <topology evidence="17">Multi-pass membrane protein</topology>
    </subcellularLocation>
    <subcellularLocation>
        <location evidence="1">Membrane</location>
        <topology evidence="1">Multi-pass membrane protein</topology>
    </subcellularLocation>
</comment>
<evidence type="ECO:0000256" key="3">
    <source>
        <dbReference type="ARBA" id="ARBA00022448"/>
    </source>
</evidence>
<feature type="transmembrane region" description="Helical" evidence="19">
    <location>
        <begin position="49"/>
        <end position="71"/>
    </location>
</feature>
<dbReference type="GO" id="GO:0020037">
    <property type="term" value="F:heme binding"/>
    <property type="evidence" value="ECO:0007669"/>
    <property type="project" value="InterPro"/>
</dbReference>
<dbReference type="InterPro" id="IPR036257">
    <property type="entry name" value="Cyt_c_oxidase_su2_TM_sf"/>
</dbReference>
<evidence type="ECO:0000256" key="1">
    <source>
        <dbReference type="ARBA" id="ARBA00004141"/>
    </source>
</evidence>
<comment type="caution">
    <text evidence="23">The sequence shown here is derived from an EMBL/GenBank/DDBJ whole genome shotgun (WGS) entry which is preliminary data.</text>
</comment>
<feature type="transmembrane region" description="Helical" evidence="19">
    <location>
        <begin position="92"/>
        <end position="114"/>
    </location>
</feature>
<dbReference type="GO" id="GO:0004129">
    <property type="term" value="F:cytochrome-c oxidase activity"/>
    <property type="evidence" value="ECO:0007669"/>
    <property type="project" value="UniProtKB-EC"/>
</dbReference>
<dbReference type="PANTHER" id="PTHR22888">
    <property type="entry name" value="CYTOCHROME C OXIDASE, SUBUNIT II"/>
    <property type="match status" value="1"/>
</dbReference>
<organism evidence="23 24">
    <name type="scientific">Paenibacillus albiflavus</name>
    <dbReference type="NCBI Taxonomy" id="2545760"/>
    <lineage>
        <taxon>Bacteria</taxon>
        <taxon>Bacillati</taxon>
        <taxon>Bacillota</taxon>
        <taxon>Bacilli</taxon>
        <taxon>Bacillales</taxon>
        <taxon>Paenibacillaceae</taxon>
        <taxon>Paenibacillus</taxon>
    </lineage>
</organism>
<dbReference type="PANTHER" id="PTHR22888:SF10">
    <property type="entry name" value="CYTOCHROME C OXIDASE SUBUNIT 2"/>
    <property type="match status" value="1"/>
</dbReference>
<dbReference type="EC" id="7.1.1.9" evidence="18"/>
<keyword evidence="7 16" id="KW-0479">Metal-binding</keyword>
<gene>
    <name evidence="23" type="primary">coxB</name>
    <name evidence="23" type="ORF">E0485_10015</name>
</gene>
<dbReference type="SUPFAM" id="SSF46626">
    <property type="entry name" value="Cytochrome c"/>
    <property type="match status" value="1"/>
</dbReference>
<comment type="catalytic activity">
    <reaction evidence="15 18">
        <text>4 Fe(II)-[cytochrome c] + O2 + 8 H(+)(in) = 4 Fe(III)-[cytochrome c] + 2 H2O + 4 H(+)(out)</text>
        <dbReference type="Rhea" id="RHEA:11436"/>
        <dbReference type="Rhea" id="RHEA-COMP:10350"/>
        <dbReference type="Rhea" id="RHEA-COMP:14399"/>
        <dbReference type="ChEBI" id="CHEBI:15377"/>
        <dbReference type="ChEBI" id="CHEBI:15378"/>
        <dbReference type="ChEBI" id="CHEBI:15379"/>
        <dbReference type="ChEBI" id="CHEBI:29033"/>
        <dbReference type="ChEBI" id="CHEBI:29034"/>
        <dbReference type="EC" id="7.1.1.9"/>
    </reaction>
</comment>
<comment type="cofactor">
    <cofactor evidence="18">
        <name>Cu cation</name>
        <dbReference type="ChEBI" id="CHEBI:23378"/>
    </cofactor>
    <text evidence="18">Binds a copper A center.</text>
</comment>
<dbReference type="AlphaFoldDB" id="A0A4R4EHN3"/>
<keyword evidence="5 17" id="KW-0679">Respiratory chain</keyword>
<evidence type="ECO:0000256" key="4">
    <source>
        <dbReference type="ARBA" id="ARBA00022617"/>
    </source>
</evidence>
<dbReference type="InterPro" id="IPR014222">
    <property type="entry name" value="Cyt_c_oxidase_su2"/>
</dbReference>
<evidence type="ECO:0000259" key="21">
    <source>
        <dbReference type="PROSITE" id="PS50999"/>
    </source>
</evidence>
<dbReference type="InterPro" id="IPR009056">
    <property type="entry name" value="Cyt_c-like_dom"/>
</dbReference>
<proteinExistence type="inferred from homology"/>
<comment type="function">
    <text evidence="14 18">Subunits I and II form the functional core of the enzyme complex. Electrons originating in cytochrome c are transferred via heme a and Cu(A) to the binuclear center formed by heme a3 and Cu(B).</text>
</comment>
<evidence type="ECO:0000256" key="11">
    <source>
        <dbReference type="ARBA" id="ARBA00023004"/>
    </source>
</evidence>
<dbReference type="InterPro" id="IPR034236">
    <property type="entry name" value="CuRO_CcO_Caa3_II"/>
</dbReference>
<evidence type="ECO:0000256" key="6">
    <source>
        <dbReference type="ARBA" id="ARBA00022692"/>
    </source>
</evidence>
<dbReference type="PROSITE" id="PS50857">
    <property type="entry name" value="COX2_CUA"/>
    <property type="match status" value="1"/>
</dbReference>
<dbReference type="GO" id="GO:0042773">
    <property type="term" value="P:ATP synthesis coupled electron transport"/>
    <property type="evidence" value="ECO:0007669"/>
    <property type="project" value="TreeGrafter"/>
</dbReference>
<dbReference type="InterPro" id="IPR001505">
    <property type="entry name" value="Copper_CuA"/>
</dbReference>
<keyword evidence="6 17" id="KW-0812">Transmembrane</keyword>
<dbReference type="PROSITE" id="PS50999">
    <property type="entry name" value="COX2_TM"/>
    <property type="match status" value="1"/>
</dbReference>
<dbReference type="Pfam" id="PF00116">
    <property type="entry name" value="COX2"/>
    <property type="match status" value="1"/>
</dbReference>
<evidence type="ECO:0000259" key="20">
    <source>
        <dbReference type="PROSITE" id="PS50857"/>
    </source>
</evidence>
<dbReference type="OrthoDB" id="9781261at2"/>
<dbReference type="SUPFAM" id="SSF81464">
    <property type="entry name" value="Cytochrome c oxidase subunit II-like, transmembrane region"/>
    <property type="match status" value="1"/>
</dbReference>
<evidence type="ECO:0000259" key="22">
    <source>
        <dbReference type="PROSITE" id="PS51007"/>
    </source>
</evidence>